<dbReference type="Pfam" id="PF13855">
    <property type="entry name" value="LRR_8"/>
    <property type="match status" value="1"/>
</dbReference>
<dbReference type="PROSITE" id="PS51450">
    <property type="entry name" value="LRR"/>
    <property type="match status" value="1"/>
</dbReference>
<dbReference type="EC" id="2.7.11.1" evidence="3"/>
<evidence type="ECO:0000259" key="26">
    <source>
        <dbReference type="PROSITE" id="PS50011"/>
    </source>
</evidence>
<dbReference type="OrthoDB" id="1103805at2759"/>
<evidence type="ECO:0000256" key="12">
    <source>
        <dbReference type="ARBA" id="ARBA00022741"/>
    </source>
</evidence>
<evidence type="ECO:0000256" key="11">
    <source>
        <dbReference type="ARBA" id="ARBA00022737"/>
    </source>
</evidence>
<dbReference type="GO" id="GO:0005789">
    <property type="term" value="C:endoplasmic reticulum membrane"/>
    <property type="evidence" value="ECO:0007669"/>
    <property type="project" value="UniProtKB-SubCell"/>
</dbReference>
<evidence type="ECO:0000256" key="18">
    <source>
        <dbReference type="ARBA" id="ARBA00023180"/>
    </source>
</evidence>
<dbReference type="PROSITE" id="PS00107">
    <property type="entry name" value="PROTEIN_KINASE_ATP"/>
    <property type="match status" value="1"/>
</dbReference>
<keyword evidence="5" id="KW-0723">Serine/threonine-protein kinase</keyword>
<dbReference type="InterPro" id="IPR017441">
    <property type="entry name" value="Protein_kinase_ATP_BS"/>
</dbReference>
<evidence type="ECO:0000256" key="9">
    <source>
        <dbReference type="ARBA" id="ARBA00022692"/>
    </source>
</evidence>
<keyword evidence="4" id="KW-1003">Cell membrane</keyword>
<dbReference type="GO" id="GO:0005524">
    <property type="term" value="F:ATP binding"/>
    <property type="evidence" value="ECO:0007669"/>
    <property type="project" value="UniProtKB-UniRule"/>
</dbReference>
<dbReference type="Pfam" id="PF00069">
    <property type="entry name" value="Pkinase"/>
    <property type="match status" value="1"/>
</dbReference>
<keyword evidence="7" id="KW-0433">Leucine-rich repeat</keyword>
<dbReference type="PROSITE" id="PS00108">
    <property type="entry name" value="PROTEIN_KINASE_ST"/>
    <property type="match status" value="1"/>
</dbReference>
<dbReference type="Gene3D" id="3.80.10.10">
    <property type="entry name" value="Ribonuclease Inhibitor"/>
    <property type="match status" value="1"/>
</dbReference>
<feature type="transmembrane region" description="Helical" evidence="25">
    <location>
        <begin position="163"/>
        <end position="185"/>
    </location>
</feature>
<dbReference type="InterPro" id="IPR001611">
    <property type="entry name" value="Leu-rich_rpt"/>
</dbReference>
<dbReference type="Proteomes" id="UP000095767">
    <property type="component" value="Unassembled WGS sequence"/>
</dbReference>
<keyword evidence="13 27" id="KW-0418">Kinase</keyword>
<gene>
    <name evidence="27" type="ORF">BAE44_0017036</name>
</gene>
<comment type="function">
    <text evidence="21">Receptor kinase that detects X.oryzae pv. oryzae protein Ax21 to promote innate immunity. Following X.oryzae pv. oryzae protein Ax21 detection, undergoes cleavage, releasing the processed protein kinase Xa21 chain.</text>
</comment>
<feature type="domain" description="Protein kinase" evidence="26">
    <location>
        <begin position="222"/>
        <end position="500"/>
    </location>
</feature>
<dbReference type="FunFam" id="3.30.200.20:FF:000432">
    <property type="entry name" value="LRR receptor-like serine/threonine-protein kinase EFR"/>
    <property type="match status" value="1"/>
</dbReference>
<evidence type="ECO:0000256" key="4">
    <source>
        <dbReference type="ARBA" id="ARBA00022475"/>
    </source>
</evidence>
<evidence type="ECO:0000256" key="7">
    <source>
        <dbReference type="ARBA" id="ARBA00022614"/>
    </source>
</evidence>
<accession>A0A1E5VAA5</accession>
<dbReference type="InterPro" id="IPR032675">
    <property type="entry name" value="LRR_dom_sf"/>
</dbReference>
<dbReference type="InterPro" id="IPR000719">
    <property type="entry name" value="Prot_kinase_dom"/>
</dbReference>
<evidence type="ECO:0000256" key="14">
    <source>
        <dbReference type="ARBA" id="ARBA00022840"/>
    </source>
</evidence>
<evidence type="ECO:0000256" key="20">
    <source>
        <dbReference type="ARBA" id="ARBA00048679"/>
    </source>
</evidence>
<comment type="caution">
    <text evidence="27">The sequence shown here is derived from an EMBL/GenBank/DDBJ whole genome shotgun (WGS) entry which is preliminary data.</text>
</comment>
<comment type="catalytic activity">
    <reaction evidence="20">
        <text>L-seryl-[protein] + ATP = O-phospho-L-seryl-[protein] + ADP + H(+)</text>
        <dbReference type="Rhea" id="RHEA:17989"/>
        <dbReference type="Rhea" id="RHEA-COMP:9863"/>
        <dbReference type="Rhea" id="RHEA-COMP:11604"/>
        <dbReference type="ChEBI" id="CHEBI:15378"/>
        <dbReference type="ChEBI" id="CHEBI:29999"/>
        <dbReference type="ChEBI" id="CHEBI:30616"/>
        <dbReference type="ChEBI" id="CHEBI:83421"/>
        <dbReference type="ChEBI" id="CHEBI:456216"/>
        <dbReference type="EC" id="2.7.11.1"/>
    </reaction>
</comment>
<comment type="function">
    <text evidence="22">The processed protein kinase Xa21 chain released by protein cleavage after X.oryzae pv. oryzae protein Ax21 detection translocates into the nucleus where it can bind and regulate WRKY62, a transcription factor. Confers resistance to the bacterial pathogen X.oryzae pv. oryzae (Xoo).</text>
</comment>
<dbReference type="PROSITE" id="PS50011">
    <property type="entry name" value="PROTEIN_KINASE_DOM"/>
    <property type="match status" value="1"/>
</dbReference>
<evidence type="ECO:0000256" key="8">
    <source>
        <dbReference type="ARBA" id="ARBA00022679"/>
    </source>
</evidence>
<evidence type="ECO:0000313" key="28">
    <source>
        <dbReference type="Proteomes" id="UP000095767"/>
    </source>
</evidence>
<feature type="binding site" evidence="24">
    <location>
        <position position="251"/>
    </location>
    <ligand>
        <name>ATP</name>
        <dbReference type="ChEBI" id="CHEBI:30616"/>
    </ligand>
</feature>
<evidence type="ECO:0000256" key="6">
    <source>
        <dbReference type="ARBA" id="ARBA00022553"/>
    </source>
</evidence>
<dbReference type="SUPFAM" id="SSF52058">
    <property type="entry name" value="L domain-like"/>
    <property type="match status" value="1"/>
</dbReference>
<evidence type="ECO:0000256" key="21">
    <source>
        <dbReference type="ARBA" id="ARBA00054320"/>
    </source>
</evidence>
<evidence type="ECO:0000256" key="22">
    <source>
        <dbReference type="ARBA" id="ARBA00056628"/>
    </source>
</evidence>
<evidence type="ECO:0000313" key="27">
    <source>
        <dbReference type="EMBL" id="OEL21945.1"/>
    </source>
</evidence>
<dbReference type="Gene3D" id="3.30.200.20">
    <property type="entry name" value="Phosphorylase Kinase, domain 1"/>
    <property type="match status" value="1"/>
</dbReference>
<evidence type="ECO:0000256" key="19">
    <source>
        <dbReference type="ARBA" id="ARBA00047899"/>
    </source>
</evidence>
<dbReference type="STRING" id="888268.A0A1E5VAA5"/>
<dbReference type="SUPFAM" id="SSF56112">
    <property type="entry name" value="Protein kinase-like (PK-like)"/>
    <property type="match status" value="1"/>
</dbReference>
<keyword evidence="14 24" id="KW-0067">ATP-binding</keyword>
<proteinExistence type="predicted"/>
<evidence type="ECO:0000256" key="1">
    <source>
        <dbReference type="ARBA" id="ARBA00004162"/>
    </source>
</evidence>
<dbReference type="GO" id="GO:0004674">
    <property type="term" value="F:protein serine/threonine kinase activity"/>
    <property type="evidence" value="ECO:0007669"/>
    <property type="project" value="UniProtKB-KW"/>
</dbReference>
<evidence type="ECO:0000256" key="3">
    <source>
        <dbReference type="ARBA" id="ARBA00012513"/>
    </source>
</evidence>
<dbReference type="AlphaFoldDB" id="A0A1E5VAA5"/>
<dbReference type="FunFam" id="3.80.10.10:FF:000383">
    <property type="entry name" value="Leucine-rich repeat receptor protein kinase EMS1"/>
    <property type="match status" value="1"/>
</dbReference>
<dbReference type="SMART" id="SM00369">
    <property type="entry name" value="LRR_TYP"/>
    <property type="match status" value="3"/>
</dbReference>
<reference evidence="27 28" key="1">
    <citation type="submission" date="2016-09" db="EMBL/GenBank/DDBJ databases">
        <title>The draft genome of Dichanthelium oligosanthes: A C3 panicoid grass species.</title>
        <authorList>
            <person name="Studer A.J."/>
            <person name="Schnable J.C."/>
            <person name="Brutnell T.P."/>
        </authorList>
    </citation>
    <scope>NUCLEOTIDE SEQUENCE [LARGE SCALE GENOMIC DNA]</scope>
    <source>
        <strain evidence="28">cv. Kellogg 1175</strain>
        <tissue evidence="27">Leaf</tissue>
    </source>
</reference>
<evidence type="ECO:0000256" key="2">
    <source>
        <dbReference type="ARBA" id="ARBA00004389"/>
    </source>
</evidence>
<keyword evidence="15 25" id="KW-1133">Transmembrane helix</keyword>
<dbReference type="InterPro" id="IPR051809">
    <property type="entry name" value="Plant_receptor-like_S/T_kinase"/>
</dbReference>
<organism evidence="27 28">
    <name type="scientific">Dichanthelium oligosanthes</name>
    <dbReference type="NCBI Taxonomy" id="888268"/>
    <lineage>
        <taxon>Eukaryota</taxon>
        <taxon>Viridiplantae</taxon>
        <taxon>Streptophyta</taxon>
        <taxon>Embryophyta</taxon>
        <taxon>Tracheophyta</taxon>
        <taxon>Spermatophyta</taxon>
        <taxon>Magnoliopsida</taxon>
        <taxon>Liliopsida</taxon>
        <taxon>Poales</taxon>
        <taxon>Poaceae</taxon>
        <taxon>PACMAD clade</taxon>
        <taxon>Panicoideae</taxon>
        <taxon>Panicodae</taxon>
        <taxon>Paniceae</taxon>
        <taxon>Dichantheliinae</taxon>
        <taxon>Dichanthelium</taxon>
    </lineage>
</organism>
<keyword evidence="10" id="KW-0732">Signal</keyword>
<evidence type="ECO:0000256" key="16">
    <source>
        <dbReference type="ARBA" id="ARBA00023136"/>
    </source>
</evidence>
<sequence>MTGRIRKANLSGNKFSGEIPGTIVNSRVMEILFMDDNSFQESISATFKNMASLTQLNLTNNKLNGSIPGTLGSLTTLQELYLAHNNLPRSIPELLGNSTSLRRLDLSFNHLQGEVPKEGVFRNMTGLSIVGNNALCGGIPQLYLPKCPSSSIRKNKRGMPKSLRITIPTTGALLVILSGLVWAGFHYQKVRTALKKEIAPQIAAIELPTVSYSDILKGTEELSEANVLGRGRYGTVYRGTLENQAIVVAVKVFNVQQSGSYKSFLAECEALRRVRHRCLVKIITCCSSINHQGQDFRALVFEFMTNCSLDRWIHLNFEGQNGERVLSLLQRLDIAVDIVDALEYLHNDCQPPVIHCDLKPCNILLNEDMRARVGDFGIARVLHESTIKQLVDSNSSIGIRGSMGYIAPEYGDGVAVSTHGDVYSLEITLIEMFTGRSPTDDMFRDGMNLHYFAEAALPDKVMEIAEPNIWLHDGANNRNDTRHIARTKDCLSAECRHPAWGPMLKATAH</sequence>
<evidence type="ECO:0000256" key="15">
    <source>
        <dbReference type="ARBA" id="ARBA00022989"/>
    </source>
</evidence>
<evidence type="ECO:0000256" key="24">
    <source>
        <dbReference type="PROSITE-ProRule" id="PRU10141"/>
    </source>
</evidence>
<evidence type="ECO:0000256" key="23">
    <source>
        <dbReference type="ARBA" id="ARBA00072040"/>
    </source>
</evidence>
<keyword evidence="8" id="KW-0808">Transferase</keyword>
<dbReference type="Gene3D" id="1.10.510.10">
    <property type="entry name" value="Transferase(Phosphotransferase) domain 1"/>
    <property type="match status" value="1"/>
</dbReference>
<evidence type="ECO:0000256" key="25">
    <source>
        <dbReference type="SAM" id="Phobius"/>
    </source>
</evidence>
<keyword evidence="12 24" id="KW-0547">Nucleotide-binding</keyword>
<keyword evidence="9 25" id="KW-0812">Transmembrane</keyword>
<dbReference type="FunFam" id="1.10.510.10:FF:000358">
    <property type="entry name" value="Putative leucine-rich repeat receptor-like serine/threonine-protein kinase"/>
    <property type="match status" value="1"/>
</dbReference>
<keyword evidence="6" id="KW-0597">Phosphoprotein</keyword>
<dbReference type="PANTHER" id="PTHR27008:SF487">
    <property type="entry name" value="PROTEIN KINASE DOMAIN-CONTAINING PROTEIN"/>
    <property type="match status" value="1"/>
</dbReference>
<keyword evidence="16 25" id="KW-0472">Membrane</keyword>
<evidence type="ECO:0000256" key="17">
    <source>
        <dbReference type="ARBA" id="ARBA00023170"/>
    </source>
</evidence>
<dbReference type="GO" id="GO:0005886">
    <property type="term" value="C:plasma membrane"/>
    <property type="evidence" value="ECO:0007669"/>
    <property type="project" value="UniProtKB-SubCell"/>
</dbReference>
<dbReference type="InterPro" id="IPR008271">
    <property type="entry name" value="Ser/Thr_kinase_AS"/>
</dbReference>
<protein>
    <recommendedName>
        <fullName evidence="23">Receptor kinase-like protein Xa21</fullName>
        <ecNumber evidence="3">2.7.11.1</ecNumber>
    </recommendedName>
</protein>
<evidence type="ECO:0000256" key="10">
    <source>
        <dbReference type="ARBA" id="ARBA00022729"/>
    </source>
</evidence>
<dbReference type="PANTHER" id="PTHR27008">
    <property type="entry name" value="OS04G0122200 PROTEIN"/>
    <property type="match status" value="1"/>
</dbReference>
<evidence type="ECO:0000256" key="5">
    <source>
        <dbReference type="ARBA" id="ARBA00022527"/>
    </source>
</evidence>
<keyword evidence="18" id="KW-0325">Glycoprotein</keyword>
<comment type="subcellular location">
    <subcellularLocation>
        <location evidence="1">Cell membrane</location>
        <topology evidence="1">Single-pass membrane protein</topology>
    </subcellularLocation>
    <subcellularLocation>
        <location evidence="2">Endoplasmic reticulum membrane</location>
        <topology evidence="2">Single-pass membrane protein</topology>
    </subcellularLocation>
</comment>
<dbReference type="InterPro" id="IPR003591">
    <property type="entry name" value="Leu-rich_rpt_typical-subtyp"/>
</dbReference>
<dbReference type="SMART" id="SM00220">
    <property type="entry name" value="S_TKc"/>
    <property type="match status" value="1"/>
</dbReference>
<keyword evidence="17 27" id="KW-0675">Receptor</keyword>
<name>A0A1E5VAA5_9POAL</name>
<keyword evidence="28" id="KW-1185">Reference proteome</keyword>
<comment type="catalytic activity">
    <reaction evidence="19">
        <text>L-threonyl-[protein] + ATP = O-phospho-L-threonyl-[protein] + ADP + H(+)</text>
        <dbReference type="Rhea" id="RHEA:46608"/>
        <dbReference type="Rhea" id="RHEA-COMP:11060"/>
        <dbReference type="Rhea" id="RHEA-COMP:11605"/>
        <dbReference type="ChEBI" id="CHEBI:15378"/>
        <dbReference type="ChEBI" id="CHEBI:30013"/>
        <dbReference type="ChEBI" id="CHEBI:30616"/>
        <dbReference type="ChEBI" id="CHEBI:61977"/>
        <dbReference type="ChEBI" id="CHEBI:456216"/>
        <dbReference type="EC" id="2.7.11.1"/>
    </reaction>
</comment>
<keyword evidence="11" id="KW-0677">Repeat</keyword>
<dbReference type="InterPro" id="IPR011009">
    <property type="entry name" value="Kinase-like_dom_sf"/>
</dbReference>
<dbReference type="Pfam" id="PF00560">
    <property type="entry name" value="LRR_1"/>
    <property type="match status" value="1"/>
</dbReference>
<dbReference type="EMBL" id="LWDX02046777">
    <property type="protein sequence ID" value="OEL21945.1"/>
    <property type="molecule type" value="Genomic_DNA"/>
</dbReference>
<evidence type="ECO:0000256" key="13">
    <source>
        <dbReference type="ARBA" id="ARBA00022777"/>
    </source>
</evidence>